<keyword evidence="2" id="KW-0560">Oxidoreductase</keyword>
<keyword evidence="5" id="KW-1185">Reference proteome</keyword>
<proteinExistence type="inferred from homology"/>
<feature type="transmembrane region" description="Helical" evidence="3">
    <location>
        <begin position="20"/>
        <end position="45"/>
    </location>
</feature>
<comment type="similarity">
    <text evidence="1">Belongs to the short-chain dehydrogenases/reductases (SDR) family.</text>
</comment>
<dbReference type="SUPFAM" id="SSF51735">
    <property type="entry name" value="NAD(P)-binding Rossmann-fold domains"/>
    <property type="match status" value="2"/>
</dbReference>
<dbReference type="InterPro" id="IPR036291">
    <property type="entry name" value="NAD(P)-bd_dom_sf"/>
</dbReference>
<dbReference type="PRINTS" id="PR00081">
    <property type="entry name" value="GDHRDH"/>
</dbReference>
<keyword evidence="3" id="KW-0472">Membrane</keyword>
<dbReference type="PANTHER" id="PTHR24322">
    <property type="entry name" value="PKSB"/>
    <property type="match status" value="1"/>
</dbReference>
<comment type="caution">
    <text evidence="4">The sequence shown here is derived from an EMBL/GenBank/DDBJ whole genome shotgun (WGS) entry which is preliminary data.</text>
</comment>
<keyword evidence="3" id="KW-1133">Transmembrane helix</keyword>
<dbReference type="Pfam" id="PF00106">
    <property type="entry name" value="adh_short"/>
    <property type="match status" value="2"/>
</dbReference>
<organism evidence="4 5">
    <name type="scientific">Periplaneta americana</name>
    <name type="common">American cockroach</name>
    <name type="synonym">Blatta americana</name>
    <dbReference type="NCBI Taxonomy" id="6978"/>
    <lineage>
        <taxon>Eukaryota</taxon>
        <taxon>Metazoa</taxon>
        <taxon>Ecdysozoa</taxon>
        <taxon>Arthropoda</taxon>
        <taxon>Hexapoda</taxon>
        <taxon>Insecta</taxon>
        <taxon>Pterygota</taxon>
        <taxon>Neoptera</taxon>
        <taxon>Polyneoptera</taxon>
        <taxon>Dictyoptera</taxon>
        <taxon>Blattodea</taxon>
        <taxon>Blattoidea</taxon>
        <taxon>Blattidae</taxon>
        <taxon>Blattinae</taxon>
        <taxon>Periplaneta</taxon>
    </lineage>
</organism>
<dbReference type="InterPro" id="IPR002347">
    <property type="entry name" value="SDR_fam"/>
</dbReference>
<evidence type="ECO:0000256" key="3">
    <source>
        <dbReference type="SAM" id="Phobius"/>
    </source>
</evidence>
<dbReference type="Proteomes" id="UP001148838">
    <property type="component" value="Unassembled WGS sequence"/>
</dbReference>
<evidence type="ECO:0000313" key="5">
    <source>
        <dbReference type="Proteomes" id="UP001148838"/>
    </source>
</evidence>
<sequence>MEDKRVAVDRQRLSMLLRVYSLLVLMYDVMALFFLVVTAGMEAFYHLFFPPHQKSVAGEIVLIAGAGRGLGRELAIQFSMLGATVVCWDIRPDSNEETAIKADSLGYGVGKAYAYTCDITDREQASTGTGVMKTAERMKREVGAVTVVVNCCNLPSPRVLTERPVPEVRKTMDVGVLSHLWTERVEDIRKHRSGNNRPATTHREYGQSRLHYHTKRNSCHRPHSLLQILQTFLPSMQEKKHGHIVMLTSVAGLTGIRDLVPLSAAQFAVQGLAESLNEELRSYKPSGDVRLTLVHIYPFIVNKEMAAYAQLRIPSYFGTIDPTTVARKIIDAMRRDYVEVSIPSYLLYIGKVVSLLPRKAIYAMRELLDTGVDFG</sequence>
<name>A0ABQ8RWE9_PERAM</name>
<dbReference type="Gene3D" id="3.40.50.720">
    <property type="entry name" value="NAD(P)-binding Rossmann-like Domain"/>
    <property type="match status" value="1"/>
</dbReference>
<dbReference type="EMBL" id="JAJSOF020000041">
    <property type="protein sequence ID" value="KAJ4426058.1"/>
    <property type="molecule type" value="Genomic_DNA"/>
</dbReference>
<dbReference type="PANTHER" id="PTHR24322:SF736">
    <property type="entry name" value="RETINOL DEHYDROGENASE 10"/>
    <property type="match status" value="1"/>
</dbReference>
<gene>
    <name evidence="4" type="ORF">ANN_27685</name>
</gene>
<reference evidence="4 5" key="1">
    <citation type="journal article" date="2022" name="Allergy">
        <title>Genome assembly and annotation of Periplaneta americana reveal a comprehensive cockroach allergen profile.</title>
        <authorList>
            <person name="Wang L."/>
            <person name="Xiong Q."/>
            <person name="Saelim N."/>
            <person name="Wang L."/>
            <person name="Nong W."/>
            <person name="Wan A.T."/>
            <person name="Shi M."/>
            <person name="Liu X."/>
            <person name="Cao Q."/>
            <person name="Hui J.H.L."/>
            <person name="Sookrung N."/>
            <person name="Leung T.F."/>
            <person name="Tungtrongchitr A."/>
            <person name="Tsui S.K.W."/>
        </authorList>
    </citation>
    <scope>NUCLEOTIDE SEQUENCE [LARGE SCALE GENOMIC DNA]</scope>
    <source>
        <strain evidence="4">PWHHKU_190912</strain>
    </source>
</reference>
<evidence type="ECO:0000256" key="1">
    <source>
        <dbReference type="ARBA" id="ARBA00006484"/>
    </source>
</evidence>
<protein>
    <submittedName>
        <fullName evidence="4">Uncharacterized protein</fullName>
    </submittedName>
</protein>
<evidence type="ECO:0000256" key="2">
    <source>
        <dbReference type="ARBA" id="ARBA00023002"/>
    </source>
</evidence>
<accession>A0ABQ8RWE9</accession>
<evidence type="ECO:0000313" key="4">
    <source>
        <dbReference type="EMBL" id="KAJ4426058.1"/>
    </source>
</evidence>
<keyword evidence="3" id="KW-0812">Transmembrane</keyword>